<evidence type="ECO:0000313" key="3">
    <source>
        <dbReference type="EMBL" id="QJE03561.1"/>
    </source>
</evidence>
<feature type="signal peptide" evidence="1">
    <location>
        <begin position="1"/>
        <end position="22"/>
    </location>
</feature>
<feature type="domain" description="DUF218" evidence="2">
    <location>
        <begin position="32"/>
        <end position="168"/>
    </location>
</feature>
<dbReference type="InterPro" id="IPR003848">
    <property type="entry name" value="DUF218"/>
</dbReference>
<dbReference type="EMBL" id="CP051685">
    <property type="protein sequence ID" value="QJE03561.1"/>
    <property type="molecule type" value="Genomic_DNA"/>
</dbReference>
<dbReference type="Proteomes" id="UP000502415">
    <property type="component" value="Chromosome"/>
</dbReference>
<dbReference type="AlphaFoldDB" id="A0A7Z2W2A2"/>
<dbReference type="GO" id="GO:0005886">
    <property type="term" value="C:plasma membrane"/>
    <property type="evidence" value="ECO:0007669"/>
    <property type="project" value="TreeGrafter"/>
</dbReference>
<dbReference type="CDD" id="cd06259">
    <property type="entry name" value="YdcF-like"/>
    <property type="match status" value="1"/>
</dbReference>
<dbReference type="InterPro" id="IPR051599">
    <property type="entry name" value="Cell_Envelope_Assoc"/>
</dbReference>
<dbReference type="KEGG" id="mfy:HH212_23430"/>
<protein>
    <submittedName>
        <fullName evidence="3">YdcF family protein</fullName>
    </submittedName>
</protein>
<evidence type="ECO:0000256" key="1">
    <source>
        <dbReference type="SAM" id="SignalP"/>
    </source>
</evidence>
<evidence type="ECO:0000313" key="4">
    <source>
        <dbReference type="Proteomes" id="UP000502415"/>
    </source>
</evidence>
<sequence>MARSALALLVALACAAGAIVLAGLRDDVQVSDVGIVLGSKVMPDGAPSDRLRARLDRAAGLYRQGMFKHVIVSGGTGVEGFSEARVMADYLVERRAVPRAAILVDEHGDTTEATARNSAAIMRVHGFDSAMVITQYFHIARCRYALRHAGIQEVHAAHAVYVEPRDAYSTLRELIALPVYWIRDLRRR</sequence>
<keyword evidence="1" id="KW-0732">Signal</keyword>
<dbReference type="PANTHER" id="PTHR30336:SF20">
    <property type="entry name" value="DUF218 DOMAIN-CONTAINING PROTEIN"/>
    <property type="match status" value="1"/>
</dbReference>
<name>A0A7Z2W2A2_9BURK</name>
<dbReference type="Gene3D" id="3.40.50.620">
    <property type="entry name" value="HUPs"/>
    <property type="match status" value="1"/>
</dbReference>
<gene>
    <name evidence="3" type="ORF">HH212_23430</name>
</gene>
<dbReference type="PANTHER" id="PTHR30336">
    <property type="entry name" value="INNER MEMBRANE PROTEIN, PROBABLE PERMEASE"/>
    <property type="match status" value="1"/>
</dbReference>
<dbReference type="InterPro" id="IPR014729">
    <property type="entry name" value="Rossmann-like_a/b/a_fold"/>
</dbReference>
<reference evidence="3 4" key="1">
    <citation type="submission" date="2020-04" db="EMBL/GenBank/DDBJ databases">
        <title>Genome sequencing of novel species.</title>
        <authorList>
            <person name="Heo J."/>
            <person name="Kim S.-J."/>
            <person name="Kim J.-S."/>
            <person name="Hong S.-B."/>
            <person name="Kwon S.-W."/>
        </authorList>
    </citation>
    <scope>NUCLEOTIDE SEQUENCE [LARGE SCALE GENOMIC DNA]</scope>
    <source>
        <strain evidence="3 4">GN2-R2</strain>
    </source>
</reference>
<dbReference type="Pfam" id="PF02698">
    <property type="entry name" value="DUF218"/>
    <property type="match status" value="1"/>
</dbReference>
<organism evidence="3 4">
    <name type="scientific">Massilia forsythiae</name>
    <dbReference type="NCBI Taxonomy" id="2728020"/>
    <lineage>
        <taxon>Bacteria</taxon>
        <taxon>Pseudomonadati</taxon>
        <taxon>Pseudomonadota</taxon>
        <taxon>Betaproteobacteria</taxon>
        <taxon>Burkholderiales</taxon>
        <taxon>Oxalobacteraceae</taxon>
        <taxon>Telluria group</taxon>
        <taxon>Massilia</taxon>
    </lineage>
</organism>
<keyword evidence="4" id="KW-1185">Reference proteome</keyword>
<evidence type="ECO:0000259" key="2">
    <source>
        <dbReference type="Pfam" id="PF02698"/>
    </source>
</evidence>
<feature type="chain" id="PRO_5031470068" evidence="1">
    <location>
        <begin position="23"/>
        <end position="188"/>
    </location>
</feature>
<accession>A0A7Z2W2A2</accession>
<proteinExistence type="predicted"/>